<evidence type="ECO:0000259" key="1">
    <source>
        <dbReference type="PROSITE" id="PS50851"/>
    </source>
</evidence>
<dbReference type="Pfam" id="PF01584">
    <property type="entry name" value="CheW"/>
    <property type="match status" value="1"/>
</dbReference>
<dbReference type="EMBL" id="LNYS01000022">
    <property type="protein sequence ID" value="KTD46522.1"/>
    <property type="molecule type" value="Genomic_DNA"/>
</dbReference>
<reference evidence="2 3" key="1">
    <citation type="submission" date="2015-11" db="EMBL/GenBank/DDBJ databases">
        <title>Genomic analysis of 38 Legionella species identifies large and diverse effector repertoires.</title>
        <authorList>
            <person name="Burstein D."/>
            <person name="Amaro F."/>
            <person name="Zusman T."/>
            <person name="Lifshitz Z."/>
            <person name="Cohen O."/>
            <person name="Gilbert J.A."/>
            <person name="Pupko T."/>
            <person name="Shuman H.A."/>
            <person name="Segal G."/>
        </authorList>
    </citation>
    <scope>NUCLEOTIDE SEQUENCE [LARGE SCALE GENOMIC DNA]</scope>
    <source>
        <strain evidence="2 3">CDC#1442-AUS-E</strain>
    </source>
</reference>
<accession>A0A0W0XPG1</accession>
<dbReference type="PATRIC" id="fig|45073.5.peg.2588"/>
<evidence type="ECO:0000313" key="2">
    <source>
        <dbReference type="EMBL" id="KTD46522.1"/>
    </source>
</evidence>
<sequence length="175" mass="19981">MKNEPLLDEKAKKILADRAALMARKEREVNTHATSNLLVFYVGEDQQYALDYESIDKVILSHKITPVPGVNPLFSGLLYHNTEAWVVVNLHQLLIGKSAESFSHFILLSEDHYRIVLSADTIVGQISYDETVELIQLTLSENRQSYVRGIYKNNIAILDKKSIIDLLNLEQVEWN</sequence>
<keyword evidence="3" id="KW-1185">Reference proteome</keyword>
<evidence type="ECO:0000313" key="3">
    <source>
        <dbReference type="Proteomes" id="UP000054618"/>
    </source>
</evidence>
<dbReference type="STRING" id="45073.Lqui_2447"/>
<dbReference type="Proteomes" id="UP000054618">
    <property type="component" value="Unassembled WGS sequence"/>
</dbReference>
<dbReference type="Gene3D" id="2.40.50.180">
    <property type="entry name" value="CheA-289, Domain 4"/>
    <property type="match status" value="1"/>
</dbReference>
<dbReference type="PROSITE" id="PS50851">
    <property type="entry name" value="CHEW"/>
    <property type="match status" value="1"/>
</dbReference>
<name>A0A0W0XPG1_9GAMM</name>
<dbReference type="RefSeq" id="WP_058508533.1">
    <property type="nucleotide sequence ID" value="NZ_CAAAIK010000008.1"/>
</dbReference>
<proteinExistence type="predicted"/>
<organism evidence="2 3">
    <name type="scientific">Legionella quinlivanii</name>
    <dbReference type="NCBI Taxonomy" id="45073"/>
    <lineage>
        <taxon>Bacteria</taxon>
        <taxon>Pseudomonadati</taxon>
        <taxon>Pseudomonadota</taxon>
        <taxon>Gammaproteobacteria</taxon>
        <taxon>Legionellales</taxon>
        <taxon>Legionellaceae</taxon>
        <taxon>Legionella</taxon>
    </lineage>
</organism>
<dbReference type="Gene3D" id="2.30.30.40">
    <property type="entry name" value="SH3 Domains"/>
    <property type="match status" value="1"/>
</dbReference>
<dbReference type="InterPro" id="IPR002545">
    <property type="entry name" value="CheW-lke_dom"/>
</dbReference>
<protein>
    <submittedName>
        <fullName evidence="2">CheW-like domain protein</fullName>
    </submittedName>
</protein>
<dbReference type="GO" id="GO:0006935">
    <property type="term" value="P:chemotaxis"/>
    <property type="evidence" value="ECO:0007669"/>
    <property type="project" value="InterPro"/>
</dbReference>
<dbReference type="InterPro" id="IPR036061">
    <property type="entry name" value="CheW-like_dom_sf"/>
</dbReference>
<dbReference type="SUPFAM" id="SSF50341">
    <property type="entry name" value="CheW-like"/>
    <property type="match status" value="1"/>
</dbReference>
<comment type="caution">
    <text evidence="2">The sequence shown here is derived from an EMBL/GenBank/DDBJ whole genome shotgun (WGS) entry which is preliminary data.</text>
</comment>
<dbReference type="GO" id="GO:0007165">
    <property type="term" value="P:signal transduction"/>
    <property type="evidence" value="ECO:0007669"/>
    <property type="project" value="InterPro"/>
</dbReference>
<dbReference type="AlphaFoldDB" id="A0A0W0XPG1"/>
<dbReference type="OrthoDB" id="5646702at2"/>
<gene>
    <name evidence="2" type="ORF">Lqui_2447</name>
</gene>
<feature type="domain" description="CheW-like" evidence="1">
    <location>
        <begin position="34"/>
        <end position="175"/>
    </location>
</feature>